<evidence type="ECO:0008006" key="3">
    <source>
        <dbReference type="Google" id="ProtNLM"/>
    </source>
</evidence>
<dbReference type="AlphaFoldDB" id="A0A232EET7"/>
<dbReference type="Proteomes" id="UP000215335">
    <property type="component" value="Unassembled WGS sequence"/>
</dbReference>
<reference evidence="1 2" key="1">
    <citation type="journal article" date="2017" name="Curr. Biol.">
        <title>The Evolution of Venom by Co-option of Single-Copy Genes.</title>
        <authorList>
            <person name="Martinson E.O."/>
            <person name="Mrinalini"/>
            <person name="Kelkar Y.D."/>
            <person name="Chang C.H."/>
            <person name="Werren J.H."/>
        </authorList>
    </citation>
    <scope>NUCLEOTIDE SEQUENCE [LARGE SCALE GENOMIC DNA]</scope>
    <source>
        <strain evidence="1 2">Alberta</strain>
        <tissue evidence="1">Whole body</tissue>
    </source>
</reference>
<evidence type="ECO:0000313" key="2">
    <source>
        <dbReference type="Proteomes" id="UP000215335"/>
    </source>
</evidence>
<sequence>MEVDINELKKNLDTKQWLNDDIIDVFSSILKENEIMTCKYFQIAVEPAKSKKSIAILGGNCTKHWRVAYYDGSNILVYDSIPGYSGTIQPDSNSCSVYATAIASYILLKKDPSGVTFSIDVSLLRCHFLNILQTKKLSLFPLKNA</sequence>
<dbReference type="EMBL" id="NNAY01005240">
    <property type="protein sequence ID" value="OXU16844.1"/>
    <property type="molecule type" value="Genomic_DNA"/>
</dbReference>
<gene>
    <name evidence="1" type="ORF">TSAR_013474</name>
</gene>
<protein>
    <recommendedName>
        <fullName evidence="3">Ubiquitin-like protease family profile domain-containing protein</fullName>
    </recommendedName>
</protein>
<comment type="caution">
    <text evidence="1">The sequence shown here is derived from an EMBL/GenBank/DDBJ whole genome shotgun (WGS) entry which is preliminary data.</text>
</comment>
<organism evidence="1 2">
    <name type="scientific">Trichomalopsis sarcophagae</name>
    <dbReference type="NCBI Taxonomy" id="543379"/>
    <lineage>
        <taxon>Eukaryota</taxon>
        <taxon>Metazoa</taxon>
        <taxon>Ecdysozoa</taxon>
        <taxon>Arthropoda</taxon>
        <taxon>Hexapoda</taxon>
        <taxon>Insecta</taxon>
        <taxon>Pterygota</taxon>
        <taxon>Neoptera</taxon>
        <taxon>Endopterygota</taxon>
        <taxon>Hymenoptera</taxon>
        <taxon>Apocrita</taxon>
        <taxon>Proctotrupomorpha</taxon>
        <taxon>Chalcidoidea</taxon>
        <taxon>Pteromalidae</taxon>
        <taxon>Pteromalinae</taxon>
        <taxon>Trichomalopsis</taxon>
    </lineage>
</organism>
<dbReference type="SUPFAM" id="SSF54001">
    <property type="entry name" value="Cysteine proteinases"/>
    <property type="match status" value="1"/>
</dbReference>
<dbReference type="InterPro" id="IPR038765">
    <property type="entry name" value="Papain-like_cys_pep_sf"/>
</dbReference>
<accession>A0A232EET7</accession>
<evidence type="ECO:0000313" key="1">
    <source>
        <dbReference type="EMBL" id="OXU16844.1"/>
    </source>
</evidence>
<keyword evidence="2" id="KW-1185">Reference proteome</keyword>
<proteinExistence type="predicted"/>
<name>A0A232EET7_9HYME</name>